<keyword evidence="2" id="KW-1185">Reference proteome</keyword>
<comment type="caution">
    <text evidence="1">The sequence shown here is derived from an EMBL/GenBank/DDBJ whole genome shotgun (WGS) entry which is preliminary data.</text>
</comment>
<protein>
    <submittedName>
        <fullName evidence="1">Uncharacterized protein</fullName>
    </submittedName>
</protein>
<evidence type="ECO:0000313" key="2">
    <source>
        <dbReference type="Proteomes" id="UP000796761"/>
    </source>
</evidence>
<accession>A0A8K1GG56</accession>
<dbReference type="Proteomes" id="UP000796761">
    <property type="component" value="Unassembled WGS sequence"/>
</dbReference>
<dbReference type="OrthoDB" id="276744at2759"/>
<sequence>MRSNKVQCQVLHLSHNKPMQYYRLGEEWLESCSVEKEVLVNRQLNASQLCPSGQEAKDTLAFISNSVTNRSRTVIVPLYSALVRLHLKSCVHLWAPHYKKDTEILEHFQRRAKSLVHKLYLEQLRELGEFSLEKRRLRGDLIALYNCLKGNCRQVKVSLFSKVTSDRKREKGCKFSQGSLGLKSGNIPSQKDCQALGQAVKGQ</sequence>
<dbReference type="PANTHER" id="PTHR33332">
    <property type="entry name" value="REVERSE TRANSCRIPTASE DOMAIN-CONTAINING PROTEIN"/>
    <property type="match status" value="1"/>
</dbReference>
<organism evidence="1 2">
    <name type="scientific">Zosterops borbonicus</name>
    <dbReference type="NCBI Taxonomy" id="364589"/>
    <lineage>
        <taxon>Eukaryota</taxon>
        <taxon>Metazoa</taxon>
        <taxon>Chordata</taxon>
        <taxon>Craniata</taxon>
        <taxon>Vertebrata</taxon>
        <taxon>Euteleostomi</taxon>
        <taxon>Archelosauria</taxon>
        <taxon>Archosauria</taxon>
        <taxon>Dinosauria</taxon>
        <taxon>Saurischia</taxon>
        <taxon>Theropoda</taxon>
        <taxon>Coelurosauria</taxon>
        <taxon>Aves</taxon>
        <taxon>Neognathae</taxon>
        <taxon>Neoaves</taxon>
        <taxon>Telluraves</taxon>
        <taxon>Australaves</taxon>
        <taxon>Passeriformes</taxon>
        <taxon>Sylvioidea</taxon>
        <taxon>Zosteropidae</taxon>
        <taxon>Zosterops</taxon>
    </lineage>
</organism>
<gene>
    <name evidence="1" type="ORF">HGM15179_009938</name>
</gene>
<name>A0A8K1GG56_9PASS</name>
<dbReference type="EMBL" id="SWJQ01000282">
    <property type="protein sequence ID" value="TRZ17169.1"/>
    <property type="molecule type" value="Genomic_DNA"/>
</dbReference>
<reference evidence="1" key="1">
    <citation type="submission" date="2019-04" db="EMBL/GenBank/DDBJ databases">
        <title>Genome assembly of Zosterops borbonicus 15179.</title>
        <authorList>
            <person name="Leroy T."/>
            <person name="Anselmetti Y."/>
            <person name="Tilak M.-K."/>
            <person name="Nabholz B."/>
        </authorList>
    </citation>
    <scope>NUCLEOTIDE SEQUENCE</scope>
    <source>
        <strain evidence="1">HGM_15179</strain>
        <tissue evidence="1">Muscle</tissue>
    </source>
</reference>
<dbReference type="AlphaFoldDB" id="A0A8K1GG56"/>
<proteinExistence type="predicted"/>
<evidence type="ECO:0000313" key="1">
    <source>
        <dbReference type="EMBL" id="TRZ17169.1"/>
    </source>
</evidence>